<dbReference type="GO" id="GO:0046930">
    <property type="term" value="C:pore complex"/>
    <property type="evidence" value="ECO:0007669"/>
    <property type="project" value="InterPro"/>
</dbReference>
<dbReference type="GO" id="GO:0015267">
    <property type="term" value="F:channel activity"/>
    <property type="evidence" value="ECO:0007669"/>
    <property type="project" value="InterPro"/>
</dbReference>
<evidence type="ECO:0000313" key="1">
    <source>
        <dbReference type="EMBL" id="RIA85011.1"/>
    </source>
</evidence>
<comment type="caution">
    <text evidence="1">The sequence shown here is derived from an EMBL/GenBank/DDBJ whole genome shotgun (WGS) entry which is preliminary data.</text>
</comment>
<dbReference type="OrthoDB" id="2304600at2759"/>
<dbReference type="Gene3D" id="2.60.270.20">
    <property type="entry name" value="Cytolysin/lectin"/>
    <property type="match status" value="1"/>
</dbReference>
<dbReference type="GO" id="GO:0046931">
    <property type="term" value="P:pore complex assembly"/>
    <property type="evidence" value="ECO:0007669"/>
    <property type="project" value="InterPro"/>
</dbReference>
<dbReference type="PANTHER" id="PTHR40388:SF1">
    <property type="entry name" value="BRYOPORIN"/>
    <property type="match status" value="1"/>
</dbReference>
<proteinExistence type="predicted"/>
<name>A0A397SQ91_9GLOM</name>
<sequence length="176" mass="19649">MSVGIYEIPNIVDSLLEALLKELQTGRKIAITIKNYSQLQLEKPKLYYVSGTSQFGLPSPPVLSGLGLVWGARKTEYSAKGTAGVIVYHIKDSNLSLAFMWCVPFAYVFYENWWNVKIYEGLIEPNEDLFMKMYYDSPHEGNGNPFSGKLSNGLNFEGSMGNAGQCTIDISIKDKN</sequence>
<dbReference type="Pfam" id="PF06369">
    <property type="entry name" value="Anemone_cytotox"/>
    <property type="match status" value="1"/>
</dbReference>
<dbReference type="PANTHER" id="PTHR40388">
    <property type="entry name" value="BRYOPORIN"/>
    <property type="match status" value="1"/>
</dbReference>
<dbReference type="InterPro" id="IPR015926">
    <property type="entry name" value="Cytolysin/lectin"/>
</dbReference>
<organism evidence="1 2">
    <name type="scientific">Glomus cerebriforme</name>
    <dbReference type="NCBI Taxonomy" id="658196"/>
    <lineage>
        <taxon>Eukaryota</taxon>
        <taxon>Fungi</taxon>
        <taxon>Fungi incertae sedis</taxon>
        <taxon>Mucoromycota</taxon>
        <taxon>Glomeromycotina</taxon>
        <taxon>Glomeromycetes</taxon>
        <taxon>Glomerales</taxon>
        <taxon>Glomeraceae</taxon>
        <taxon>Glomus</taxon>
    </lineage>
</organism>
<dbReference type="InterPro" id="IPR009104">
    <property type="entry name" value="Anemon_actinoporin-like"/>
</dbReference>
<accession>A0A397SQ91</accession>
<dbReference type="SUPFAM" id="SSF63724">
    <property type="entry name" value="Cytolysin/lectin"/>
    <property type="match status" value="1"/>
</dbReference>
<dbReference type="GO" id="GO:0051715">
    <property type="term" value="P:cytolysis in another organism"/>
    <property type="evidence" value="ECO:0007669"/>
    <property type="project" value="InterPro"/>
</dbReference>
<dbReference type="InterPro" id="IPR050677">
    <property type="entry name" value="Actinoporin_PFT"/>
</dbReference>
<evidence type="ECO:0000313" key="2">
    <source>
        <dbReference type="Proteomes" id="UP000265703"/>
    </source>
</evidence>
<dbReference type="GO" id="GO:0006812">
    <property type="term" value="P:monoatomic cation transport"/>
    <property type="evidence" value="ECO:0007669"/>
    <property type="project" value="InterPro"/>
</dbReference>
<dbReference type="EMBL" id="QKYT01000454">
    <property type="protein sequence ID" value="RIA85011.1"/>
    <property type="molecule type" value="Genomic_DNA"/>
</dbReference>
<dbReference type="AlphaFoldDB" id="A0A397SQ91"/>
<reference evidence="1 2" key="1">
    <citation type="submission" date="2018-06" db="EMBL/GenBank/DDBJ databases">
        <title>Comparative genomics reveals the genomic features of Rhizophagus irregularis, R. cerebriforme, R. diaphanum and Gigaspora rosea, and their symbiotic lifestyle signature.</title>
        <authorList>
            <person name="Morin E."/>
            <person name="San Clemente H."/>
            <person name="Chen E.C.H."/>
            <person name="De La Providencia I."/>
            <person name="Hainaut M."/>
            <person name="Kuo A."/>
            <person name="Kohler A."/>
            <person name="Murat C."/>
            <person name="Tang N."/>
            <person name="Roy S."/>
            <person name="Loubradou J."/>
            <person name="Henrissat B."/>
            <person name="Grigoriev I.V."/>
            <person name="Corradi N."/>
            <person name="Roux C."/>
            <person name="Martin F.M."/>
        </authorList>
    </citation>
    <scope>NUCLEOTIDE SEQUENCE [LARGE SCALE GENOMIC DNA]</scope>
    <source>
        <strain evidence="1 2">DAOM 227022</strain>
    </source>
</reference>
<dbReference type="Proteomes" id="UP000265703">
    <property type="component" value="Unassembled WGS sequence"/>
</dbReference>
<gene>
    <name evidence="1" type="ORF">C1645_741880</name>
</gene>
<keyword evidence="2" id="KW-1185">Reference proteome</keyword>
<protein>
    <submittedName>
        <fullName evidence="1">Cytolysin/lectin</fullName>
    </submittedName>
</protein>